<sequence>MEPRLQEDSASWIFFVHAAFAIALLAMTVGIWLLPDPLWIKGYLGMGLFFTVSATITLSKTTRDNHEARKLHHRLVEAKTEKILTEYSK</sequence>
<feature type="transmembrane region" description="Helical" evidence="1">
    <location>
        <begin position="40"/>
        <end position="59"/>
    </location>
</feature>
<gene>
    <name evidence="3" type="ORF">HNQ39_001614</name>
</gene>
<dbReference type="AlphaFoldDB" id="A0A7W9SPK6"/>
<comment type="caution">
    <text evidence="3">The sequence shown here is derived from an EMBL/GenBank/DDBJ whole genome shotgun (WGS) entry which is preliminary data.</text>
</comment>
<dbReference type="GO" id="GO:0006974">
    <property type="term" value="P:DNA damage response"/>
    <property type="evidence" value="ECO:0007669"/>
    <property type="project" value="TreeGrafter"/>
</dbReference>
<keyword evidence="1" id="KW-0472">Membrane</keyword>
<dbReference type="InterPro" id="IPR008024">
    <property type="entry name" value="YiaAB"/>
</dbReference>
<accession>A0A7W9SPK6</accession>
<dbReference type="RefSeq" id="WP_184193623.1">
    <property type="nucleotide sequence ID" value="NZ_JACHGW010000002.1"/>
</dbReference>
<dbReference type="PANTHER" id="PTHR37290">
    <property type="entry name" value="INNER MEMBRANE PROTEIN YIAA-RELATED"/>
    <property type="match status" value="1"/>
</dbReference>
<keyword evidence="1" id="KW-1133">Transmembrane helix</keyword>
<organism evidence="3 4">
    <name type="scientific">Armatimonas rosea</name>
    <dbReference type="NCBI Taxonomy" id="685828"/>
    <lineage>
        <taxon>Bacteria</taxon>
        <taxon>Bacillati</taxon>
        <taxon>Armatimonadota</taxon>
        <taxon>Armatimonadia</taxon>
        <taxon>Armatimonadales</taxon>
        <taxon>Armatimonadaceae</taxon>
        <taxon>Armatimonas</taxon>
    </lineage>
</organism>
<evidence type="ECO:0000313" key="3">
    <source>
        <dbReference type="EMBL" id="MBB6049823.1"/>
    </source>
</evidence>
<dbReference type="Pfam" id="PF05360">
    <property type="entry name" value="YiaAB"/>
    <property type="match status" value="1"/>
</dbReference>
<dbReference type="GO" id="GO:0005886">
    <property type="term" value="C:plasma membrane"/>
    <property type="evidence" value="ECO:0007669"/>
    <property type="project" value="TreeGrafter"/>
</dbReference>
<feature type="transmembrane region" description="Helical" evidence="1">
    <location>
        <begin position="12"/>
        <end position="34"/>
    </location>
</feature>
<evidence type="ECO:0000259" key="2">
    <source>
        <dbReference type="Pfam" id="PF05360"/>
    </source>
</evidence>
<reference evidence="3 4" key="1">
    <citation type="submission" date="2020-08" db="EMBL/GenBank/DDBJ databases">
        <title>Genomic Encyclopedia of Type Strains, Phase IV (KMG-IV): sequencing the most valuable type-strain genomes for metagenomic binning, comparative biology and taxonomic classification.</title>
        <authorList>
            <person name="Goeker M."/>
        </authorList>
    </citation>
    <scope>NUCLEOTIDE SEQUENCE [LARGE SCALE GENOMIC DNA]</scope>
    <source>
        <strain evidence="3 4">DSM 23562</strain>
    </source>
</reference>
<evidence type="ECO:0000256" key="1">
    <source>
        <dbReference type="SAM" id="Phobius"/>
    </source>
</evidence>
<dbReference type="Proteomes" id="UP000520814">
    <property type="component" value="Unassembled WGS sequence"/>
</dbReference>
<keyword evidence="1" id="KW-0812">Transmembrane</keyword>
<feature type="domain" description="YiaAB two helix" evidence="2">
    <location>
        <begin position="12"/>
        <end position="64"/>
    </location>
</feature>
<dbReference type="EMBL" id="JACHGW010000002">
    <property type="protein sequence ID" value="MBB6049823.1"/>
    <property type="molecule type" value="Genomic_DNA"/>
</dbReference>
<dbReference type="InterPro" id="IPR038972">
    <property type="entry name" value="YiaA-like"/>
</dbReference>
<dbReference type="PANTHER" id="PTHR37290:SF1">
    <property type="entry name" value="INNER MEMBRANE PROTEIN YIAA"/>
    <property type="match status" value="1"/>
</dbReference>
<protein>
    <recommendedName>
        <fullName evidence="2">YiaAB two helix domain-containing protein</fullName>
    </recommendedName>
</protein>
<keyword evidence="4" id="KW-1185">Reference proteome</keyword>
<evidence type="ECO:0000313" key="4">
    <source>
        <dbReference type="Proteomes" id="UP000520814"/>
    </source>
</evidence>
<name>A0A7W9SPK6_ARMRO</name>
<proteinExistence type="predicted"/>